<dbReference type="AlphaFoldDB" id="A0A3L8E1M8"/>
<proteinExistence type="predicted"/>
<gene>
    <name evidence="2" type="ORF">DMN91_000226</name>
</gene>
<evidence type="ECO:0000313" key="3">
    <source>
        <dbReference type="Proteomes" id="UP000279307"/>
    </source>
</evidence>
<sequence length="250" mass="28914">MIPFLFYSTLLYQDVAAHDFLAVTHDKKDLINFLIEHHLISKEIQCPKCNSNLEINTSNLTFRCYKVYYEENNHKKRVKKQCSFQTSAKCDTWFSKSKLDLGTVCRLTAYFIMLRPPRQQVLCEELHLSPHAVVDWISFCREVCLFWAENNSTKLGGPGKVVEIDEAKIGKRKFNCGRIIKGNWIFGGYERESGKIFLVPVPDCTGETLLGVIKEWILPGTTIMSDCWKSYNCLNNEGFQHLTVNHSEFR</sequence>
<dbReference type="PANTHER" id="PTHR47163">
    <property type="entry name" value="DDE_TNP_IS1595 DOMAIN-CONTAINING PROTEIN"/>
    <property type="match status" value="1"/>
</dbReference>
<dbReference type="Pfam" id="PF12762">
    <property type="entry name" value="DDE_Tnp_IS1595"/>
    <property type="match status" value="1"/>
</dbReference>
<dbReference type="SMART" id="SM01126">
    <property type="entry name" value="DDE_Tnp_IS1595"/>
    <property type="match status" value="1"/>
</dbReference>
<dbReference type="Proteomes" id="UP000279307">
    <property type="component" value="Chromosome 1"/>
</dbReference>
<evidence type="ECO:0000259" key="1">
    <source>
        <dbReference type="SMART" id="SM01126"/>
    </source>
</evidence>
<dbReference type="EMBL" id="QOIP01000001">
    <property type="protein sequence ID" value="RLU26432.1"/>
    <property type="molecule type" value="Genomic_DNA"/>
</dbReference>
<comment type="caution">
    <text evidence="2">The sequence shown here is derived from an EMBL/GenBank/DDBJ whole genome shotgun (WGS) entry which is preliminary data.</text>
</comment>
<evidence type="ECO:0000313" key="2">
    <source>
        <dbReference type="EMBL" id="RLU26432.1"/>
    </source>
</evidence>
<name>A0A3L8E1M8_OOCBI</name>
<protein>
    <recommendedName>
        <fullName evidence="1">ISXO2-like transposase domain-containing protein</fullName>
    </recommendedName>
</protein>
<dbReference type="PANTHER" id="PTHR47163:SF2">
    <property type="entry name" value="SI:DKEY-17M8.2"/>
    <property type="match status" value="1"/>
</dbReference>
<reference evidence="2 3" key="1">
    <citation type="journal article" date="2018" name="Genome Res.">
        <title>The genomic architecture and molecular evolution of ant odorant receptors.</title>
        <authorList>
            <person name="McKenzie S.K."/>
            <person name="Kronauer D.J.C."/>
        </authorList>
    </citation>
    <scope>NUCLEOTIDE SEQUENCE [LARGE SCALE GENOMIC DNA]</scope>
    <source>
        <strain evidence="2">Clonal line C1</strain>
    </source>
</reference>
<dbReference type="InterPro" id="IPR024445">
    <property type="entry name" value="Tnp_ISXO2-like"/>
</dbReference>
<dbReference type="InterPro" id="IPR053164">
    <property type="entry name" value="IS1016-like_transposase"/>
</dbReference>
<dbReference type="OrthoDB" id="10052789at2759"/>
<accession>A0A3L8E1M8</accession>
<organism evidence="2 3">
    <name type="scientific">Ooceraea biroi</name>
    <name type="common">Clonal raider ant</name>
    <name type="synonym">Cerapachys biroi</name>
    <dbReference type="NCBI Taxonomy" id="2015173"/>
    <lineage>
        <taxon>Eukaryota</taxon>
        <taxon>Metazoa</taxon>
        <taxon>Ecdysozoa</taxon>
        <taxon>Arthropoda</taxon>
        <taxon>Hexapoda</taxon>
        <taxon>Insecta</taxon>
        <taxon>Pterygota</taxon>
        <taxon>Neoptera</taxon>
        <taxon>Endopterygota</taxon>
        <taxon>Hymenoptera</taxon>
        <taxon>Apocrita</taxon>
        <taxon>Aculeata</taxon>
        <taxon>Formicoidea</taxon>
        <taxon>Formicidae</taxon>
        <taxon>Dorylinae</taxon>
        <taxon>Ooceraea</taxon>
    </lineage>
</organism>
<feature type="domain" description="ISXO2-like transposase" evidence="1">
    <location>
        <begin position="154"/>
        <end position="250"/>
    </location>
</feature>